<sequence>MMKAPGMGGKVISRSSFEGKPKSYFKDLRAQIVIIDREANRVADKLAFWGSNKLEKEDSKIYYSYADLPSQVAEFIRLEKSSFSSIRKEDDRDDGNRLSGNVIKLGVALVGAVAWGLYIEENKGGSPTTVVAAVTMLLGFAILCSCLVKALQKVMIIVPFIIVDLTGINSEKGVQAV</sequence>
<organism evidence="2 3">
    <name type="scientific">Chenopodium quinoa</name>
    <name type="common">Quinoa</name>
    <dbReference type="NCBI Taxonomy" id="63459"/>
    <lineage>
        <taxon>Eukaryota</taxon>
        <taxon>Viridiplantae</taxon>
        <taxon>Streptophyta</taxon>
        <taxon>Embryophyta</taxon>
        <taxon>Tracheophyta</taxon>
        <taxon>Spermatophyta</taxon>
        <taxon>Magnoliopsida</taxon>
        <taxon>eudicotyledons</taxon>
        <taxon>Gunneridae</taxon>
        <taxon>Pentapetalae</taxon>
        <taxon>Caryophyllales</taxon>
        <taxon>Chenopodiaceae</taxon>
        <taxon>Chenopodioideae</taxon>
        <taxon>Atripliceae</taxon>
        <taxon>Chenopodium</taxon>
    </lineage>
</organism>
<dbReference type="Gramene" id="AUR62003067-RA">
    <property type="protein sequence ID" value="AUR62003067-RA:cds"/>
    <property type="gene ID" value="AUR62003067"/>
</dbReference>
<dbReference type="EnsemblPlants" id="AUR62003067-RA">
    <property type="protein sequence ID" value="AUR62003067-RA:cds"/>
    <property type="gene ID" value="AUR62003067"/>
</dbReference>
<dbReference type="Proteomes" id="UP000596660">
    <property type="component" value="Unplaced"/>
</dbReference>
<keyword evidence="1" id="KW-0812">Transmembrane</keyword>
<protein>
    <submittedName>
        <fullName evidence="2">Uncharacterized protein</fullName>
    </submittedName>
</protein>
<feature type="transmembrane region" description="Helical" evidence="1">
    <location>
        <begin position="98"/>
        <end position="118"/>
    </location>
</feature>
<evidence type="ECO:0000313" key="3">
    <source>
        <dbReference type="Proteomes" id="UP000596660"/>
    </source>
</evidence>
<dbReference type="AlphaFoldDB" id="A0A803KVK9"/>
<evidence type="ECO:0000256" key="1">
    <source>
        <dbReference type="SAM" id="Phobius"/>
    </source>
</evidence>
<evidence type="ECO:0000313" key="2">
    <source>
        <dbReference type="EnsemblPlants" id="AUR62003067-RA:cds"/>
    </source>
</evidence>
<accession>A0A803KVK9</accession>
<feature type="transmembrane region" description="Helical" evidence="1">
    <location>
        <begin position="130"/>
        <end position="151"/>
    </location>
</feature>
<reference evidence="2" key="1">
    <citation type="journal article" date="2017" name="Nature">
        <title>The genome of Chenopodium quinoa.</title>
        <authorList>
            <person name="Jarvis D.E."/>
            <person name="Ho Y.S."/>
            <person name="Lightfoot D.J."/>
            <person name="Schmoeckel S.M."/>
            <person name="Li B."/>
            <person name="Borm T.J.A."/>
            <person name="Ohyanagi H."/>
            <person name="Mineta K."/>
            <person name="Michell C.T."/>
            <person name="Saber N."/>
            <person name="Kharbatia N.M."/>
            <person name="Rupper R.R."/>
            <person name="Sharp A.R."/>
            <person name="Dally N."/>
            <person name="Boughton B.A."/>
            <person name="Woo Y.H."/>
            <person name="Gao G."/>
            <person name="Schijlen E.G.W.M."/>
            <person name="Guo X."/>
            <person name="Momin A.A."/>
            <person name="Negrao S."/>
            <person name="Al-Babili S."/>
            <person name="Gehring C."/>
            <person name="Roessner U."/>
            <person name="Jung C."/>
            <person name="Murphy K."/>
            <person name="Arold S.T."/>
            <person name="Gojobori T."/>
            <person name="van der Linden C.G."/>
            <person name="van Loo E.N."/>
            <person name="Jellen E.N."/>
            <person name="Maughan P.J."/>
            <person name="Tester M."/>
        </authorList>
    </citation>
    <scope>NUCLEOTIDE SEQUENCE [LARGE SCALE GENOMIC DNA]</scope>
    <source>
        <strain evidence="2">cv. PI 614886</strain>
    </source>
</reference>
<name>A0A803KVK9_CHEQI</name>
<keyword evidence="1" id="KW-0472">Membrane</keyword>
<proteinExistence type="predicted"/>
<keyword evidence="1" id="KW-1133">Transmembrane helix</keyword>
<keyword evidence="3" id="KW-1185">Reference proteome</keyword>
<reference evidence="2" key="2">
    <citation type="submission" date="2021-03" db="UniProtKB">
        <authorList>
            <consortium name="EnsemblPlants"/>
        </authorList>
    </citation>
    <scope>IDENTIFICATION</scope>
</reference>